<dbReference type="Gene3D" id="3.70.10.10">
    <property type="match status" value="1"/>
</dbReference>
<dbReference type="InterPro" id="IPR001001">
    <property type="entry name" value="DNA_polIII_beta"/>
</dbReference>
<dbReference type="InterPro" id="IPR022637">
    <property type="entry name" value="DNA_polIII_beta_cen"/>
</dbReference>
<proteinExistence type="inferred from homology"/>
<dbReference type="PANTHER" id="PTHR30478:SF0">
    <property type="entry name" value="BETA SLIDING CLAMP"/>
    <property type="match status" value="1"/>
</dbReference>
<evidence type="ECO:0000256" key="4">
    <source>
        <dbReference type="ARBA" id="ARBA00022490"/>
    </source>
</evidence>
<keyword evidence="6 10" id="KW-0548">Nucleotidyltransferase</keyword>
<protein>
    <recommendedName>
        <fullName evidence="3 10">Beta sliding clamp</fullName>
    </recommendedName>
</protein>
<dbReference type="SUPFAM" id="SSF55979">
    <property type="entry name" value="DNA clamp"/>
    <property type="match status" value="3"/>
</dbReference>
<sequence length="379" mass="41792">MTEKTITEAKCLFSIARDSLLASLKNVSGVVEPSQVMQILSYVKLSGQGNHVTIMASNSEVEVETSARLFAESKDAFSLALPCRKLMDICKLLPESSVIEFVLKDQWVEVRAKDANFKLSSLPSQSFPLLPRLEVLHQIEIPEDVLKLSIEKSCFSMAYQDARFFLNGLLFECLDKKVNCVATDGHRLSWANAALLGSSVQGTSQSIIPRKTVIELTRLLRATDAAVHISLAQHAIEIRAGHFIMRSNLIEGKYPNYTKLVPKDVSAAATVEVQALKLALGRVAILANEKFKGAKFYFSQGQLKIVGRNFDQEEAVSQLPIGYEGSDREVAFNIGYVLDVLSAVETDEVVFQFSEKMQGVLLEQPGSDAVAYVIMPLTL</sequence>
<keyword evidence="9" id="KW-0238">DNA-binding</keyword>
<evidence type="ECO:0000256" key="5">
    <source>
        <dbReference type="ARBA" id="ARBA00022679"/>
    </source>
</evidence>
<evidence type="ECO:0000313" key="14">
    <source>
        <dbReference type="EMBL" id="UTC24578.1"/>
    </source>
</evidence>
<dbReference type="EMBL" id="CP092900">
    <property type="protein sequence ID" value="UTC24578.1"/>
    <property type="molecule type" value="Genomic_DNA"/>
</dbReference>
<organism evidence="14 15">
    <name type="scientific">Candidatus Comchoanobacter bicostacola</name>
    <dbReference type="NCBI Taxonomy" id="2919598"/>
    <lineage>
        <taxon>Bacteria</taxon>
        <taxon>Pseudomonadati</taxon>
        <taxon>Pseudomonadota</taxon>
        <taxon>Gammaproteobacteria</taxon>
        <taxon>Candidatus Comchoanobacterales</taxon>
        <taxon>Candidatus Comchoanobacteraceae</taxon>
        <taxon>Candidatus Comchoanobacter</taxon>
    </lineage>
</organism>
<evidence type="ECO:0000256" key="3">
    <source>
        <dbReference type="ARBA" id="ARBA00021035"/>
    </source>
</evidence>
<name>A0ABY5DKR7_9GAMM</name>
<feature type="domain" description="DNA polymerase III beta sliding clamp central" evidence="12">
    <location>
        <begin position="140"/>
        <end position="256"/>
    </location>
</feature>
<dbReference type="InterPro" id="IPR022634">
    <property type="entry name" value="DNA_polIII_beta_N"/>
</dbReference>
<evidence type="ECO:0000256" key="9">
    <source>
        <dbReference type="ARBA" id="ARBA00023125"/>
    </source>
</evidence>
<dbReference type="Pfam" id="PF00712">
    <property type="entry name" value="DNA_pol3_beta"/>
    <property type="match status" value="1"/>
</dbReference>
<gene>
    <name evidence="14" type="primary">dnaN</name>
    <name evidence="14" type="ORF">MMH89_00155</name>
</gene>
<dbReference type="Gene3D" id="3.10.150.10">
    <property type="entry name" value="DNA Polymerase III, subunit A, domain 2"/>
    <property type="match status" value="1"/>
</dbReference>
<keyword evidence="4 10" id="KW-0963">Cytoplasm</keyword>
<dbReference type="NCBIfam" id="TIGR00663">
    <property type="entry name" value="dnan"/>
    <property type="match status" value="1"/>
</dbReference>
<keyword evidence="5 10" id="KW-0808">Transferase</keyword>
<dbReference type="RefSeq" id="WP_258568362.1">
    <property type="nucleotide sequence ID" value="NZ_CP092900.1"/>
</dbReference>
<evidence type="ECO:0000256" key="7">
    <source>
        <dbReference type="ARBA" id="ARBA00022705"/>
    </source>
</evidence>
<dbReference type="PANTHER" id="PTHR30478">
    <property type="entry name" value="DNA POLYMERASE III SUBUNIT BETA"/>
    <property type="match status" value="1"/>
</dbReference>
<evidence type="ECO:0000256" key="1">
    <source>
        <dbReference type="ARBA" id="ARBA00004496"/>
    </source>
</evidence>
<evidence type="ECO:0000256" key="2">
    <source>
        <dbReference type="ARBA" id="ARBA00010752"/>
    </source>
</evidence>
<dbReference type="Pfam" id="PF02767">
    <property type="entry name" value="DNA_pol3_beta_2"/>
    <property type="match status" value="1"/>
</dbReference>
<accession>A0ABY5DKR7</accession>
<comment type="subcellular location">
    <subcellularLocation>
        <location evidence="1 10">Cytoplasm</location>
    </subcellularLocation>
</comment>
<feature type="domain" description="DNA polymerase III beta sliding clamp C-terminal" evidence="13">
    <location>
        <begin position="259"/>
        <end position="377"/>
    </location>
</feature>
<reference evidence="14 15" key="1">
    <citation type="journal article" date="2022" name="Nat. Microbiol.">
        <title>The microbiome of a bacterivorous marine choanoflagellate contains a resource-demanding obligate bacterial associate.</title>
        <authorList>
            <person name="Needham D.M."/>
            <person name="Poirier C."/>
            <person name="Bachy C."/>
            <person name="George E.E."/>
            <person name="Wilken S."/>
            <person name="Yung C.C.M."/>
            <person name="Limardo A.J."/>
            <person name="Morando M."/>
            <person name="Sudek L."/>
            <person name="Malmstrom R.R."/>
            <person name="Keeling P.J."/>
            <person name="Santoro A.E."/>
            <person name="Worden A.Z."/>
        </authorList>
    </citation>
    <scope>NUCLEOTIDE SEQUENCE [LARGE SCALE GENOMIC DNA]</scope>
    <source>
        <strain evidence="14 15">Comchoano-1</strain>
    </source>
</reference>
<keyword evidence="15" id="KW-1185">Reference proteome</keyword>
<dbReference type="Pfam" id="PF02768">
    <property type="entry name" value="DNA_pol3_beta_3"/>
    <property type="match status" value="1"/>
</dbReference>
<dbReference type="InterPro" id="IPR022635">
    <property type="entry name" value="DNA_polIII_beta_C"/>
</dbReference>
<feature type="domain" description="DNA polymerase III beta sliding clamp N-terminal" evidence="11">
    <location>
        <begin position="13"/>
        <end position="131"/>
    </location>
</feature>
<dbReference type="SMART" id="SM00480">
    <property type="entry name" value="POL3Bc"/>
    <property type="match status" value="1"/>
</dbReference>
<dbReference type="PIRSF" id="PIRSF000804">
    <property type="entry name" value="DNA_pol_III_b"/>
    <property type="match status" value="1"/>
</dbReference>
<dbReference type="GO" id="GO:0003887">
    <property type="term" value="F:DNA-directed DNA polymerase activity"/>
    <property type="evidence" value="ECO:0007669"/>
    <property type="project" value="UniProtKB-EC"/>
</dbReference>
<dbReference type="InterPro" id="IPR046938">
    <property type="entry name" value="DNA_clamp_sf"/>
</dbReference>
<evidence type="ECO:0000259" key="11">
    <source>
        <dbReference type="Pfam" id="PF00712"/>
    </source>
</evidence>
<keyword evidence="7 10" id="KW-0235">DNA replication</keyword>
<evidence type="ECO:0000256" key="10">
    <source>
        <dbReference type="PIRNR" id="PIRNR000804"/>
    </source>
</evidence>
<keyword evidence="8 10" id="KW-0239">DNA-directed DNA polymerase</keyword>
<evidence type="ECO:0000259" key="13">
    <source>
        <dbReference type="Pfam" id="PF02768"/>
    </source>
</evidence>
<comment type="subunit">
    <text evidence="10">Forms a ring-shaped head-to-tail homodimer around DNA.</text>
</comment>
<evidence type="ECO:0000256" key="6">
    <source>
        <dbReference type="ARBA" id="ARBA00022695"/>
    </source>
</evidence>
<dbReference type="Proteomes" id="UP001055955">
    <property type="component" value="Chromosome"/>
</dbReference>
<comment type="similarity">
    <text evidence="2 10">Belongs to the beta sliding clamp family.</text>
</comment>
<evidence type="ECO:0000313" key="15">
    <source>
        <dbReference type="Proteomes" id="UP001055955"/>
    </source>
</evidence>
<evidence type="ECO:0000256" key="8">
    <source>
        <dbReference type="ARBA" id="ARBA00022932"/>
    </source>
</evidence>
<comment type="function">
    <text evidence="10">Confers DNA tethering and processivity to DNA polymerases and other proteins. Acts as a clamp, forming a ring around DNA (a reaction catalyzed by the clamp-loading complex) which diffuses in an ATP-independent manner freely and bidirectionally along dsDNA. Initially characterized for its ability to contact the catalytic subunit of DNA polymerase III (Pol III), a complex, multichain enzyme responsible for most of the replicative synthesis in bacteria; Pol III exhibits 3'-5' exonuclease proofreading activity. The beta chain is required for initiation of replication as well as for processivity of DNA replication.</text>
</comment>
<evidence type="ECO:0000259" key="12">
    <source>
        <dbReference type="Pfam" id="PF02767"/>
    </source>
</evidence>
<dbReference type="CDD" id="cd00140">
    <property type="entry name" value="beta_clamp"/>
    <property type="match status" value="1"/>
</dbReference>